<dbReference type="EMBL" id="CP123759">
    <property type="protein sequence ID" value="WGO84335.1"/>
    <property type="molecule type" value="Genomic_DNA"/>
</dbReference>
<protein>
    <submittedName>
        <fullName evidence="1">Uncharacterized protein</fullName>
    </submittedName>
</protein>
<reference evidence="1 2" key="1">
    <citation type="submission" date="2023-04" db="EMBL/GenBank/DDBJ databases">
        <title>Genome dynamics across the evolutionary transition to endosymbiosis.</title>
        <authorList>
            <person name="Siozios S."/>
            <person name="Nadal-Jimenez P."/>
            <person name="Azagi T."/>
            <person name="Sprong H."/>
            <person name="Frost C.L."/>
            <person name="Parratt S.R."/>
            <person name="Taylor G."/>
            <person name="Brettell L."/>
            <person name="Lew K.C."/>
            <person name="Croft L."/>
            <person name="King K.C."/>
            <person name="Brockhurst M.A."/>
            <person name="Hypsa V."/>
            <person name="Novakova E."/>
            <person name="Darby A.C."/>
            <person name="Hurst G.D.D."/>
        </authorList>
    </citation>
    <scope>NUCLEOTIDE SEQUENCE [LARGE SCALE GENOMIC DNA]</scope>
    <source>
        <strain evidence="2">aApi_AU</strain>
    </source>
</reference>
<accession>A0ABY8P685</accession>
<evidence type="ECO:0000313" key="2">
    <source>
        <dbReference type="Proteomes" id="UP001231859"/>
    </source>
</evidence>
<keyword evidence="2" id="KW-1185">Reference proteome</keyword>
<organism evidence="1 2">
    <name type="scientific">Arsenophonus apicola</name>
    <dbReference type="NCBI Taxonomy" id="2879119"/>
    <lineage>
        <taxon>Bacteria</taxon>
        <taxon>Pseudomonadati</taxon>
        <taxon>Pseudomonadota</taxon>
        <taxon>Gammaproteobacteria</taxon>
        <taxon>Enterobacterales</taxon>
        <taxon>Morganellaceae</taxon>
        <taxon>Arsenophonus</taxon>
    </lineage>
</organism>
<gene>
    <name evidence="1" type="ORF">QG404_05440</name>
</gene>
<evidence type="ECO:0000313" key="1">
    <source>
        <dbReference type="EMBL" id="WGO84335.1"/>
    </source>
</evidence>
<dbReference type="Proteomes" id="UP001231859">
    <property type="component" value="Chromosome"/>
</dbReference>
<dbReference type="RefSeq" id="WP_280939360.1">
    <property type="nucleotide sequence ID" value="NZ_CP123759.1"/>
</dbReference>
<name>A0ABY8P685_9GAMM</name>
<sequence length="75" mass="8520">MLLKQVTLNQSVYSDPIVSSRLFNGRSVSVDRQIEQNKPLLSEMLPALTVQQQQHLARLEQGTHSPLTTRHIEVL</sequence>
<proteinExistence type="predicted"/>